<dbReference type="Proteomes" id="UP000199518">
    <property type="component" value="Unassembled WGS sequence"/>
</dbReference>
<dbReference type="GO" id="GO:0005737">
    <property type="term" value="C:cytoplasm"/>
    <property type="evidence" value="ECO:0007669"/>
    <property type="project" value="UniProtKB-ARBA"/>
</dbReference>
<evidence type="ECO:0000256" key="1">
    <source>
        <dbReference type="ARBA" id="ARBA00022714"/>
    </source>
</evidence>
<organism evidence="6 7">
    <name type="scientific">Planctomicrobium piriforme</name>
    <dbReference type="NCBI Taxonomy" id="1576369"/>
    <lineage>
        <taxon>Bacteria</taxon>
        <taxon>Pseudomonadati</taxon>
        <taxon>Planctomycetota</taxon>
        <taxon>Planctomycetia</taxon>
        <taxon>Planctomycetales</taxon>
        <taxon>Planctomycetaceae</taxon>
        <taxon>Planctomicrobium</taxon>
    </lineage>
</organism>
<dbReference type="GO" id="GO:0051537">
    <property type="term" value="F:2 iron, 2 sulfur cluster binding"/>
    <property type="evidence" value="ECO:0007669"/>
    <property type="project" value="UniProtKB-KW"/>
</dbReference>
<evidence type="ECO:0000313" key="6">
    <source>
        <dbReference type="EMBL" id="SFI39097.1"/>
    </source>
</evidence>
<feature type="domain" description="Iron-binding zinc finger CDGSH type" evidence="5">
    <location>
        <begin position="45"/>
        <end position="76"/>
    </location>
</feature>
<evidence type="ECO:0000259" key="5">
    <source>
        <dbReference type="SMART" id="SM00704"/>
    </source>
</evidence>
<dbReference type="PANTHER" id="PTHR46491">
    <property type="entry name" value="CDGSH IRON SULFUR DOMAIN PROTEIN HOMOLOG"/>
    <property type="match status" value="1"/>
</dbReference>
<dbReference type="OrthoDB" id="9793389at2"/>
<dbReference type="InterPro" id="IPR018967">
    <property type="entry name" value="FeS-contain_CDGSH-typ"/>
</dbReference>
<dbReference type="PANTHER" id="PTHR46491:SF3">
    <property type="entry name" value="CDGSH IRON-SULFUR DOMAIN-CONTAINING PROTEIN 3, MITOCHONDRIAL"/>
    <property type="match status" value="1"/>
</dbReference>
<gene>
    <name evidence="6" type="ORF">SAMN05421753_108190</name>
</gene>
<keyword evidence="1" id="KW-0001">2Fe-2S</keyword>
<dbReference type="InterPro" id="IPR042216">
    <property type="entry name" value="MitoNEET_CISD"/>
</dbReference>
<evidence type="ECO:0000256" key="2">
    <source>
        <dbReference type="ARBA" id="ARBA00022723"/>
    </source>
</evidence>
<dbReference type="Pfam" id="PF09360">
    <property type="entry name" value="zf-CDGSH"/>
    <property type="match status" value="1"/>
</dbReference>
<protein>
    <submittedName>
        <fullName evidence="6">Iron-binding zinc finger CDGSH type</fullName>
    </submittedName>
</protein>
<dbReference type="Gene3D" id="3.40.5.90">
    <property type="entry name" value="CDGSH iron-sulfur domain, mitoNEET-type"/>
    <property type="match status" value="2"/>
</dbReference>
<evidence type="ECO:0000313" key="7">
    <source>
        <dbReference type="Proteomes" id="UP000199518"/>
    </source>
</evidence>
<dbReference type="STRING" id="1576369.SAMN05421753_108190"/>
<dbReference type="AlphaFoldDB" id="A0A1I3HU61"/>
<dbReference type="EMBL" id="FOQD01000008">
    <property type="protein sequence ID" value="SFI39097.1"/>
    <property type="molecule type" value="Genomic_DNA"/>
</dbReference>
<reference evidence="7" key="1">
    <citation type="submission" date="2016-10" db="EMBL/GenBank/DDBJ databases">
        <authorList>
            <person name="Varghese N."/>
            <person name="Submissions S."/>
        </authorList>
    </citation>
    <scope>NUCLEOTIDE SEQUENCE [LARGE SCALE GENOMIC DNA]</scope>
    <source>
        <strain evidence="7">DSM 26348</strain>
    </source>
</reference>
<name>A0A1I3HU61_9PLAN</name>
<keyword evidence="7" id="KW-1185">Reference proteome</keyword>
<dbReference type="RefSeq" id="WP_092050515.1">
    <property type="nucleotide sequence ID" value="NZ_FOQD01000008.1"/>
</dbReference>
<dbReference type="SMART" id="SM00704">
    <property type="entry name" value="ZnF_CDGSH"/>
    <property type="match status" value="2"/>
</dbReference>
<evidence type="ECO:0000256" key="4">
    <source>
        <dbReference type="ARBA" id="ARBA00023014"/>
    </source>
</evidence>
<sequence>MSAAKCADAVQVQLLSGVKYAFCTCGGSAKYPCCDGTHRGTEFRPVKFVAEQDEQAWLCVCKKSKSPPRCDGTGCPS</sequence>
<keyword evidence="2" id="KW-0479">Metal-binding</keyword>
<feature type="domain" description="Iron-binding zinc finger CDGSH type" evidence="5">
    <location>
        <begin position="5"/>
        <end position="44"/>
    </location>
</feature>
<evidence type="ECO:0000256" key="3">
    <source>
        <dbReference type="ARBA" id="ARBA00023004"/>
    </source>
</evidence>
<dbReference type="InterPro" id="IPR052950">
    <property type="entry name" value="CISD"/>
</dbReference>
<accession>A0A1I3HU61</accession>
<dbReference type="GO" id="GO:0046872">
    <property type="term" value="F:metal ion binding"/>
    <property type="evidence" value="ECO:0007669"/>
    <property type="project" value="UniProtKB-KW"/>
</dbReference>
<keyword evidence="3" id="KW-0408">Iron</keyword>
<keyword evidence="4" id="KW-0411">Iron-sulfur</keyword>
<proteinExistence type="predicted"/>